<accession>A0A2V3TSN7</accession>
<comment type="caution">
    <text evidence="1">The sequence shown here is derived from an EMBL/GenBank/DDBJ whole genome shotgun (WGS) entry which is preliminary data.</text>
</comment>
<dbReference type="Proteomes" id="UP000248021">
    <property type="component" value="Unassembled WGS sequence"/>
</dbReference>
<dbReference type="InterPro" id="IPR002514">
    <property type="entry name" value="Transposase_8"/>
</dbReference>
<dbReference type="GO" id="GO:0003677">
    <property type="term" value="F:DNA binding"/>
    <property type="evidence" value="ECO:0007669"/>
    <property type="project" value="InterPro"/>
</dbReference>
<name>A0A2V3TSN7_9HYPH</name>
<gene>
    <name evidence="1" type="ORF">C7450_1228</name>
</gene>
<proteinExistence type="predicted"/>
<organism evidence="1 2">
    <name type="scientific">Chelatococcus asaccharovorans</name>
    <dbReference type="NCBI Taxonomy" id="28210"/>
    <lineage>
        <taxon>Bacteria</taxon>
        <taxon>Pseudomonadati</taxon>
        <taxon>Pseudomonadota</taxon>
        <taxon>Alphaproteobacteria</taxon>
        <taxon>Hyphomicrobiales</taxon>
        <taxon>Chelatococcaceae</taxon>
        <taxon>Chelatococcus</taxon>
    </lineage>
</organism>
<protein>
    <recommendedName>
        <fullName evidence="3">Transposase</fullName>
    </recommendedName>
</protein>
<evidence type="ECO:0008006" key="3">
    <source>
        <dbReference type="Google" id="ProtNLM"/>
    </source>
</evidence>
<dbReference type="GO" id="GO:0004803">
    <property type="term" value="F:transposase activity"/>
    <property type="evidence" value="ECO:0007669"/>
    <property type="project" value="InterPro"/>
</dbReference>
<dbReference type="GO" id="GO:0006313">
    <property type="term" value="P:DNA transposition"/>
    <property type="evidence" value="ECO:0007669"/>
    <property type="project" value="InterPro"/>
</dbReference>
<dbReference type="EMBL" id="QJJK01000022">
    <property type="protein sequence ID" value="PXW50897.1"/>
    <property type="molecule type" value="Genomic_DNA"/>
</dbReference>
<dbReference type="AlphaFoldDB" id="A0A2V3TSN7"/>
<keyword evidence="2" id="KW-1185">Reference proteome</keyword>
<evidence type="ECO:0000313" key="2">
    <source>
        <dbReference type="Proteomes" id="UP000248021"/>
    </source>
</evidence>
<reference evidence="1 2" key="1">
    <citation type="submission" date="2018-05" db="EMBL/GenBank/DDBJ databases">
        <title>Genomic Encyclopedia of Type Strains, Phase IV (KMG-IV): sequencing the most valuable type-strain genomes for metagenomic binning, comparative biology and taxonomic classification.</title>
        <authorList>
            <person name="Goeker M."/>
        </authorList>
    </citation>
    <scope>NUCLEOTIDE SEQUENCE [LARGE SCALE GENOMIC DNA]</scope>
    <source>
        <strain evidence="1 2">DSM 6462</strain>
    </source>
</reference>
<sequence length="237" mass="26780">MAYCRLRRSHGNAYRSRWRRELMAPCRKHGVSDAIIHKWKAKFDGMDVSEARVNSRERERQAEAEAGRCDARQCCAGGASGKEVVTPTAAESRRASFAHHAMSERLARKAIGCCRMTVRYQSGRLDDRALRERMIALHRLVGSSQRPMGGRRSGLALRNNPSAFVGLLNFGLLNWSRGEPVRRCRRFIVASQARVLVGYHRTSREFRRQFIDPTSVRPMALRRLAAASPLPSKSDSS</sequence>
<dbReference type="Pfam" id="PF01527">
    <property type="entry name" value="HTH_Tnp_1"/>
    <property type="match status" value="1"/>
</dbReference>
<evidence type="ECO:0000313" key="1">
    <source>
        <dbReference type="EMBL" id="PXW50897.1"/>
    </source>
</evidence>